<dbReference type="PANTHER" id="PTHR42760:SF133">
    <property type="entry name" value="3-OXOACYL-[ACYL-CARRIER-PROTEIN] REDUCTASE"/>
    <property type="match status" value="1"/>
</dbReference>
<gene>
    <name evidence="4" type="ORF">C5E45_25960</name>
</gene>
<dbReference type="PANTHER" id="PTHR42760">
    <property type="entry name" value="SHORT-CHAIN DEHYDROGENASES/REDUCTASES FAMILY MEMBER"/>
    <property type="match status" value="1"/>
</dbReference>
<dbReference type="InterPro" id="IPR002347">
    <property type="entry name" value="SDR_fam"/>
</dbReference>
<evidence type="ECO:0000313" key="5">
    <source>
        <dbReference type="Proteomes" id="UP000239874"/>
    </source>
</evidence>
<dbReference type="InterPro" id="IPR023985">
    <property type="entry name" value="SDR_subfam_1"/>
</dbReference>
<evidence type="ECO:0000256" key="1">
    <source>
        <dbReference type="ARBA" id="ARBA00006484"/>
    </source>
</evidence>
<dbReference type="Pfam" id="PF13561">
    <property type="entry name" value="adh_short_C2"/>
    <property type="match status" value="1"/>
</dbReference>
<keyword evidence="3" id="KW-0520">NAD</keyword>
<name>A0A2S6AJB8_9NOCA</name>
<dbReference type="Gene3D" id="3.40.50.720">
    <property type="entry name" value="NAD(P)-binding Rossmann-like Domain"/>
    <property type="match status" value="1"/>
</dbReference>
<dbReference type="AlphaFoldDB" id="A0A2S6AJB8"/>
<dbReference type="PRINTS" id="PR00081">
    <property type="entry name" value="GDHRDH"/>
</dbReference>
<evidence type="ECO:0000256" key="3">
    <source>
        <dbReference type="ARBA" id="ARBA00023027"/>
    </source>
</evidence>
<protein>
    <submittedName>
        <fullName evidence="4">SDR family mycofactocin-dependent oxidoreductase</fullName>
    </submittedName>
</protein>
<keyword evidence="2" id="KW-0560">Oxidoreductase</keyword>
<sequence>MGKLEDRVVFITGAARGQGRSHAIRCAEEGADIVGIDICADIDLVPYKLGTAEDLDETVRLVEKTGRSMLARKADIRDLVSLQSAFDAGVERFGHIDTVLANAGVLLSNTGEEDAAEAFRTGIDLLLIGPWNTIRVALPHLIERGEQGHKDGNIVVTSSMAAMLGLGNGTGGDDAYGMAKLALTGMVRQYANYLAQYHIRVNGVAPTNCATPMVTENPELFNVLGAYPNLANAMQTLLPDLPMIEPRDVSEAIVFLITESGRSFTGSTLNVDAGMATRR</sequence>
<dbReference type="GO" id="GO:0016616">
    <property type="term" value="F:oxidoreductase activity, acting on the CH-OH group of donors, NAD or NADP as acceptor"/>
    <property type="evidence" value="ECO:0007669"/>
    <property type="project" value="TreeGrafter"/>
</dbReference>
<dbReference type="EMBL" id="PSZC01000022">
    <property type="protein sequence ID" value="PPJ35318.1"/>
    <property type="molecule type" value="Genomic_DNA"/>
</dbReference>
<dbReference type="SUPFAM" id="SSF51735">
    <property type="entry name" value="NAD(P)-binding Rossmann-fold domains"/>
    <property type="match status" value="1"/>
</dbReference>
<evidence type="ECO:0000256" key="2">
    <source>
        <dbReference type="ARBA" id="ARBA00023002"/>
    </source>
</evidence>
<evidence type="ECO:0000313" key="4">
    <source>
        <dbReference type="EMBL" id="PPJ35318.1"/>
    </source>
</evidence>
<proteinExistence type="inferred from homology"/>
<accession>A0A2S6AJB8</accession>
<dbReference type="CDD" id="cd05233">
    <property type="entry name" value="SDR_c"/>
    <property type="match status" value="1"/>
</dbReference>
<comment type="caution">
    <text evidence="4">The sequence shown here is derived from an EMBL/GenBank/DDBJ whole genome shotgun (WGS) entry which is preliminary data.</text>
</comment>
<dbReference type="NCBIfam" id="TIGR03971">
    <property type="entry name" value="SDR_subfam_1"/>
    <property type="match status" value="1"/>
</dbReference>
<dbReference type="FunFam" id="3.40.50.720:FF:000084">
    <property type="entry name" value="Short-chain dehydrogenase reductase"/>
    <property type="match status" value="1"/>
</dbReference>
<dbReference type="InterPro" id="IPR036291">
    <property type="entry name" value="NAD(P)-bd_dom_sf"/>
</dbReference>
<dbReference type="NCBIfam" id="NF009467">
    <property type="entry name" value="PRK12826.1-3"/>
    <property type="match status" value="1"/>
</dbReference>
<reference evidence="4 5" key="1">
    <citation type="submission" date="2018-02" db="EMBL/GenBank/DDBJ databases">
        <title>8 Nocardia nova and 1 Nocardia cyriacigeorgica strain used for evolution to TMP-SMX.</title>
        <authorList>
            <person name="Mehta H."/>
            <person name="Weng J."/>
            <person name="Shamoo Y."/>
        </authorList>
    </citation>
    <scope>NUCLEOTIDE SEQUENCE [LARGE SCALE GENOMIC DNA]</scope>
    <source>
        <strain evidence="4 5">MDA3139</strain>
    </source>
</reference>
<dbReference type="RefSeq" id="WP_104380477.1">
    <property type="nucleotide sequence ID" value="NZ_PSZC01000022.1"/>
</dbReference>
<dbReference type="Proteomes" id="UP000239874">
    <property type="component" value="Unassembled WGS sequence"/>
</dbReference>
<organism evidence="4 5">
    <name type="scientific">Nocardia nova</name>
    <dbReference type="NCBI Taxonomy" id="37330"/>
    <lineage>
        <taxon>Bacteria</taxon>
        <taxon>Bacillati</taxon>
        <taxon>Actinomycetota</taxon>
        <taxon>Actinomycetes</taxon>
        <taxon>Mycobacteriales</taxon>
        <taxon>Nocardiaceae</taxon>
        <taxon>Nocardia</taxon>
    </lineage>
</organism>
<comment type="similarity">
    <text evidence="1">Belongs to the short-chain dehydrogenases/reductases (SDR) family.</text>
</comment>